<name>A0A8U0WAL2_9MUSC</name>
<dbReference type="GeneID" id="119633128"/>
<dbReference type="KEGG" id="gfs:119633128"/>
<dbReference type="InterPro" id="IPR035892">
    <property type="entry name" value="C2_domain_sf"/>
</dbReference>
<evidence type="ECO:0000313" key="1">
    <source>
        <dbReference type="Proteomes" id="UP000092443"/>
    </source>
</evidence>
<dbReference type="RefSeq" id="XP_037882344.1">
    <property type="nucleotide sequence ID" value="XM_038026416.1"/>
</dbReference>
<proteinExistence type="predicted"/>
<dbReference type="Proteomes" id="UP000092443">
    <property type="component" value="Unplaced"/>
</dbReference>
<dbReference type="AlphaFoldDB" id="A0A8U0WAL2"/>
<dbReference type="Gene3D" id="2.60.40.150">
    <property type="entry name" value="C2 domain"/>
    <property type="match status" value="1"/>
</dbReference>
<evidence type="ECO:0000313" key="2">
    <source>
        <dbReference type="RefSeq" id="XP_037882344.1"/>
    </source>
</evidence>
<gene>
    <name evidence="2" type="primary">LOC119633128</name>
</gene>
<organism evidence="1 2">
    <name type="scientific">Glossina fuscipes</name>
    <dbReference type="NCBI Taxonomy" id="7396"/>
    <lineage>
        <taxon>Eukaryota</taxon>
        <taxon>Metazoa</taxon>
        <taxon>Ecdysozoa</taxon>
        <taxon>Arthropoda</taxon>
        <taxon>Hexapoda</taxon>
        <taxon>Insecta</taxon>
        <taxon>Pterygota</taxon>
        <taxon>Neoptera</taxon>
        <taxon>Endopterygota</taxon>
        <taxon>Diptera</taxon>
        <taxon>Brachycera</taxon>
        <taxon>Muscomorpha</taxon>
        <taxon>Hippoboscoidea</taxon>
        <taxon>Glossinidae</taxon>
        <taxon>Glossina</taxon>
    </lineage>
</organism>
<keyword evidence="1" id="KW-1185">Reference proteome</keyword>
<protein>
    <submittedName>
        <fullName evidence="2">Uncharacterized protein LOC119633128 isoform X1</fullName>
    </submittedName>
</protein>
<reference evidence="2" key="1">
    <citation type="submission" date="2025-08" db="UniProtKB">
        <authorList>
            <consortium name="RefSeq"/>
        </authorList>
    </citation>
    <scope>IDENTIFICATION</scope>
    <source>
        <tissue evidence="2">Whole body pupa</tissue>
    </source>
</reference>
<accession>A0A8U0WAL2</accession>
<sequence>MSLTVKLIGFEVPKAKSNLIGRVEFRGVSHVTSELTTTAAAGSVVDVNQSFIWPLARSATDDEPLIVELRTQTTKTLIKTGFSQASGSWMGSGGGTMSATTGTIASSSKCVGQYIILMQGFRAFDSCLYSLLHYLPRAQYNLSLAKATSWGLLNIRDFHSENQINAMLMTCSVSL</sequence>